<accession>A0AC35EX81</accession>
<name>A0AC35EX81_9BILA</name>
<sequence length="220" mass="24797">MMPSKSQILAEMEVEYRKLKFLETLLYVSPTGYLSNSTPSLPSARSLSSIPQQQPIQYPITTSMTPPKSSHFYSSTTSTPISMIQTNEIKKIKKSPSHSIIRGSSSPTSSTDRPHQCNECGKTFRFKSNLFEHKSLHSSEQTYQYVCPFCSKSCRLKGNLKKHLQIHMGTAEQLEKFWKARFSRSSGRPRKVVSLSNSLPNSSESLKSLPSKDFLINVPN</sequence>
<proteinExistence type="predicted"/>
<dbReference type="Proteomes" id="UP000887580">
    <property type="component" value="Unplaced"/>
</dbReference>
<dbReference type="WBParaSite" id="PS1159_v2.g10931.t1">
    <property type="protein sequence ID" value="PS1159_v2.g10931.t1"/>
    <property type="gene ID" value="PS1159_v2.g10931"/>
</dbReference>
<evidence type="ECO:0000313" key="1">
    <source>
        <dbReference type="Proteomes" id="UP000887580"/>
    </source>
</evidence>
<reference evidence="2" key="1">
    <citation type="submission" date="2022-11" db="UniProtKB">
        <authorList>
            <consortium name="WormBaseParasite"/>
        </authorList>
    </citation>
    <scope>IDENTIFICATION</scope>
</reference>
<protein>
    <submittedName>
        <fullName evidence="2">C2H2-type domain-containing protein</fullName>
    </submittedName>
</protein>
<evidence type="ECO:0000313" key="2">
    <source>
        <dbReference type="WBParaSite" id="PS1159_v2.g10931.t1"/>
    </source>
</evidence>
<organism evidence="1 2">
    <name type="scientific">Panagrolaimus sp. PS1159</name>
    <dbReference type="NCBI Taxonomy" id="55785"/>
    <lineage>
        <taxon>Eukaryota</taxon>
        <taxon>Metazoa</taxon>
        <taxon>Ecdysozoa</taxon>
        <taxon>Nematoda</taxon>
        <taxon>Chromadorea</taxon>
        <taxon>Rhabditida</taxon>
        <taxon>Tylenchina</taxon>
        <taxon>Panagrolaimomorpha</taxon>
        <taxon>Panagrolaimoidea</taxon>
        <taxon>Panagrolaimidae</taxon>
        <taxon>Panagrolaimus</taxon>
    </lineage>
</organism>